<feature type="compositionally biased region" description="Polar residues" evidence="1">
    <location>
        <begin position="74"/>
        <end position="84"/>
    </location>
</feature>
<feature type="region of interest" description="Disordered" evidence="1">
    <location>
        <begin position="39"/>
        <end position="84"/>
    </location>
</feature>
<evidence type="ECO:0000256" key="1">
    <source>
        <dbReference type="SAM" id="MobiDB-lite"/>
    </source>
</evidence>
<dbReference type="Proteomes" id="UP001443914">
    <property type="component" value="Unassembled WGS sequence"/>
</dbReference>
<sequence>MKGSFGLGRNSGGFNGGNGSGGGGGMMRTVGRAMRSRINGLQDPFVSSSSSTKTRTFSNEKRSSTPPKARNEGFSMSVSSRSNGGNVPVSGVLNSCPFVEVFDGEIDDDDQWECLENYYDPVFGVVPSNHEVQHAVLSLQQFLHPSPRSQTGTEEILSDADNDIPDCKTSATDMLQRGSSVGSDMDWIEPSMQLYDQRLAQSYGWEKVYDAFHLLQTEPSVQKMVVSLSSDKAVWDAVLKNETVREIRDLYLKSAEATPVNTDKNSDRSNENSNVLKWIMEHMKGKLLEIVGNITQFVGGIFKPVNPDKSEESLAFSEKLKSSFLLTIIVLLVVVVTRGSKV</sequence>
<name>A0AAW1GQ91_SAPOF</name>
<evidence type="ECO:0000313" key="3">
    <source>
        <dbReference type="Proteomes" id="UP001443914"/>
    </source>
</evidence>
<feature type="region of interest" description="Disordered" evidence="1">
    <location>
        <begin position="1"/>
        <end position="26"/>
    </location>
</feature>
<gene>
    <name evidence="2" type="ORF">RND81_14G129800</name>
</gene>
<keyword evidence="3" id="KW-1185">Reference proteome</keyword>
<protein>
    <submittedName>
        <fullName evidence="2">Uncharacterized protein</fullName>
    </submittedName>
</protein>
<comment type="caution">
    <text evidence="2">The sequence shown here is derived from an EMBL/GenBank/DDBJ whole genome shotgun (WGS) entry which is preliminary data.</text>
</comment>
<organism evidence="2 3">
    <name type="scientific">Saponaria officinalis</name>
    <name type="common">Common soapwort</name>
    <name type="synonym">Lychnis saponaria</name>
    <dbReference type="NCBI Taxonomy" id="3572"/>
    <lineage>
        <taxon>Eukaryota</taxon>
        <taxon>Viridiplantae</taxon>
        <taxon>Streptophyta</taxon>
        <taxon>Embryophyta</taxon>
        <taxon>Tracheophyta</taxon>
        <taxon>Spermatophyta</taxon>
        <taxon>Magnoliopsida</taxon>
        <taxon>eudicotyledons</taxon>
        <taxon>Gunneridae</taxon>
        <taxon>Pentapetalae</taxon>
        <taxon>Caryophyllales</taxon>
        <taxon>Caryophyllaceae</taxon>
        <taxon>Caryophylleae</taxon>
        <taxon>Saponaria</taxon>
    </lineage>
</organism>
<proteinExistence type="predicted"/>
<dbReference type="PANTHER" id="PTHR33625">
    <property type="entry name" value="OS08G0179900 PROTEIN"/>
    <property type="match status" value="1"/>
</dbReference>
<dbReference type="EMBL" id="JBDFQZ010000014">
    <property type="protein sequence ID" value="KAK9665704.1"/>
    <property type="molecule type" value="Genomic_DNA"/>
</dbReference>
<accession>A0AAW1GQ91</accession>
<reference evidence="2" key="1">
    <citation type="submission" date="2024-03" db="EMBL/GenBank/DDBJ databases">
        <title>WGS assembly of Saponaria officinalis var. Norfolk2.</title>
        <authorList>
            <person name="Jenkins J."/>
            <person name="Shu S."/>
            <person name="Grimwood J."/>
            <person name="Barry K."/>
            <person name="Goodstein D."/>
            <person name="Schmutz J."/>
            <person name="Leebens-Mack J."/>
            <person name="Osbourn A."/>
        </authorList>
    </citation>
    <scope>NUCLEOTIDE SEQUENCE [LARGE SCALE GENOMIC DNA]</scope>
    <source>
        <strain evidence="2">JIC</strain>
    </source>
</reference>
<dbReference type="PANTHER" id="PTHR33625:SF3">
    <property type="entry name" value="OS04G0550700 PROTEIN"/>
    <property type="match status" value="1"/>
</dbReference>
<dbReference type="AlphaFoldDB" id="A0AAW1GQ91"/>
<evidence type="ECO:0000313" key="2">
    <source>
        <dbReference type="EMBL" id="KAK9665704.1"/>
    </source>
</evidence>